<dbReference type="AlphaFoldDB" id="A0AAE1GUI4"/>
<evidence type="ECO:0000313" key="2">
    <source>
        <dbReference type="EMBL" id="KAK3909610.1"/>
    </source>
</evidence>
<accession>A0AAE1GUI4</accession>
<feature type="compositionally biased region" description="Polar residues" evidence="1">
    <location>
        <begin position="376"/>
        <end position="399"/>
    </location>
</feature>
<evidence type="ECO:0000313" key="3">
    <source>
        <dbReference type="Proteomes" id="UP001219518"/>
    </source>
</evidence>
<reference evidence="2" key="1">
    <citation type="submission" date="2021-07" db="EMBL/GenBank/DDBJ databases">
        <authorList>
            <person name="Catto M.A."/>
            <person name="Jacobson A."/>
            <person name="Kennedy G."/>
            <person name="Labadie P."/>
            <person name="Hunt B.G."/>
            <person name="Srinivasan R."/>
        </authorList>
    </citation>
    <scope>NUCLEOTIDE SEQUENCE</scope>
    <source>
        <strain evidence="2">PL_HMW_Pooled</strain>
        <tissue evidence="2">Head</tissue>
    </source>
</reference>
<feature type="compositionally biased region" description="Basic residues" evidence="1">
    <location>
        <begin position="330"/>
        <end position="340"/>
    </location>
</feature>
<feature type="region of interest" description="Disordered" evidence="1">
    <location>
        <begin position="309"/>
        <end position="460"/>
    </location>
</feature>
<reference evidence="2" key="2">
    <citation type="journal article" date="2023" name="BMC Genomics">
        <title>Pest status, molecular evolution, and epigenetic factors derived from the genome assembly of Frankliniella fusca, a thysanopteran phytovirus vector.</title>
        <authorList>
            <person name="Catto M.A."/>
            <person name="Labadie P.E."/>
            <person name="Jacobson A.L."/>
            <person name="Kennedy G.G."/>
            <person name="Srinivasan R."/>
            <person name="Hunt B.G."/>
        </authorList>
    </citation>
    <scope>NUCLEOTIDE SEQUENCE</scope>
    <source>
        <strain evidence="2">PL_HMW_Pooled</strain>
    </source>
</reference>
<feature type="compositionally biased region" description="Basic and acidic residues" evidence="1">
    <location>
        <begin position="402"/>
        <end position="412"/>
    </location>
</feature>
<organism evidence="2 3">
    <name type="scientific">Frankliniella fusca</name>
    <dbReference type="NCBI Taxonomy" id="407009"/>
    <lineage>
        <taxon>Eukaryota</taxon>
        <taxon>Metazoa</taxon>
        <taxon>Ecdysozoa</taxon>
        <taxon>Arthropoda</taxon>
        <taxon>Hexapoda</taxon>
        <taxon>Insecta</taxon>
        <taxon>Pterygota</taxon>
        <taxon>Neoptera</taxon>
        <taxon>Paraneoptera</taxon>
        <taxon>Thysanoptera</taxon>
        <taxon>Terebrantia</taxon>
        <taxon>Thripoidea</taxon>
        <taxon>Thripidae</taxon>
        <taxon>Frankliniella</taxon>
    </lineage>
</organism>
<comment type="caution">
    <text evidence="2">The sequence shown here is derived from an EMBL/GenBank/DDBJ whole genome shotgun (WGS) entry which is preliminary data.</text>
</comment>
<dbReference type="Proteomes" id="UP001219518">
    <property type="component" value="Unassembled WGS sequence"/>
</dbReference>
<sequence length="998" mass="113890">MSKRAGKLVALATAKLPRPNNAAVEVQTKRTPVKPPEVRVTSGEKVQAWLISNMKGFTMLCLDLCYQYIHEFVNDSDSDLSMVEILCRNSFVVVVRTPQYVDWVTSPLKTLSQSKNAKDNARLKRKLFDSEEVENVSKSKKGKYCAEGKRNVRADASQRELLSCTENAKDNARLKRKLFDSEEVKNVSKSKKGKYCAEGKRNVRANASQRELVSCTEAQETDALSIVMVHSDRDFPESPSHIQMDSAENSNVGESHNLVSTQTTVNPETTENIIPKRVSRANMSENLSPVARRTLNFKNVVAKPGVNISERGSQRNSAIRVRTELTSPAKNRKSKGKRKVSILMEYNDDDMAPPTFYMEEDSHDSNMPEPLDLTPAKQTTSNSATQNSPGVDLIQTTDENVNEEHDSDREAASQDGGETAPHDQEGSSGNDGTPTARQRKMLPKDFKRKRSNNPDKWQRNVASKAFNAGIEHISTNGKLKQARVMGDPCNDNCNRCKGRLSHSDREKIFHKFWNLKNINRKRDFFSRHIKTSAPASCSTSPECAKKTSRRYFFSVDGKDIYVCKTMFLHTLGVVDCWIETSLRKCTNGFGLSPDKRGKHSNRPEKATNDTIESVKTHTNLFPRVPSHYSRERTKREYLETQVKSVERMYRLYTDWAKENEVAKPASASLYRKVFNTQFNLGFFLPKKDQCETCNRWKHAGGQEERRELVQAYSTHLNNKKAVKELKQSDHKTASETKCVAFFDTRLKEGHCFLWTETDAHKGPNEIGTNLLSFISRKVSEGVSEFSFYSDTPTGQNRNRMIFSLYMYASGKYNVNIVHRFLESGHSYSEADSMHARIEDEAKRVQEIFSTDEWINFIKNAKQDGKPYIVSSLKNEEVLDLHYLVDRQNWTGNSKNKIYWSQVREVAVNRDHPSTLYYRYNFRDEPSSVQVTMKTGALPDMTTFQFPSAYNGQFPFNKNKASDIRELCKKGAIPTKYDHIYERYFNIQGPTNAEEEEDF</sequence>
<proteinExistence type="predicted"/>
<feature type="compositionally biased region" description="Polar residues" evidence="1">
    <location>
        <begin position="426"/>
        <end position="436"/>
    </location>
</feature>
<keyword evidence="3" id="KW-1185">Reference proteome</keyword>
<protein>
    <submittedName>
        <fullName evidence="2">UPF0303 protein</fullName>
    </submittedName>
</protein>
<gene>
    <name evidence="2" type="ORF">KUF71_003965</name>
</gene>
<dbReference type="EMBL" id="JAHWGI010000107">
    <property type="protein sequence ID" value="KAK3909610.1"/>
    <property type="molecule type" value="Genomic_DNA"/>
</dbReference>
<dbReference type="PANTHER" id="PTHR10773:SF19">
    <property type="match status" value="1"/>
</dbReference>
<dbReference type="PANTHER" id="PTHR10773">
    <property type="entry name" value="DNA-DIRECTED RNA POLYMERASES I, II, AND III SUBUNIT RPABC2"/>
    <property type="match status" value="1"/>
</dbReference>
<feature type="compositionally biased region" description="Basic residues" evidence="1">
    <location>
        <begin position="437"/>
        <end position="451"/>
    </location>
</feature>
<evidence type="ECO:0000256" key="1">
    <source>
        <dbReference type="SAM" id="MobiDB-lite"/>
    </source>
</evidence>
<name>A0AAE1GUI4_9NEOP</name>